<protein>
    <recommendedName>
        <fullName evidence="3">CN hydrolase domain-containing protein</fullName>
    </recommendedName>
</protein>
<evidence type="ECO:0000256" key="1">
    <source>
        <dbReference type="ARBA" id="ARBA00008129"/>
    </source>
</evidence>
<proteinExistence type="inferred from homology"/>
<dbReference type="Proteomes" id="UP000308730">
    <property type="component" value="Unassembled WGS sequence"/>
</dbReference>
<dbReference type="PANTHER" id="PTHR46044:SF1">
    <property type="entry name" value="CN HYDROLASE DOMAIN-CONTAINING PROTEIN"/>
    <property type="match status" value="1"/>
</dbReference>
<dbReference type="InterPro" id="IPR036526">
    <property type="entry name" value="C-N_Hydrolase_sf"/>
</dbReference>
<dbReference type="SUPFAM" id="SSF56317">
    <property type="entry name" value="Carbon-nitrogen hydrolase"/>
    <property type="match status" value="1"/>
</dbReference>
<dbReference type="GO" id="GO:0003824">
    <property type="term" value="F:catalytic activity"/>
    <property type="evidence" value="ECO:0007669"/>
    <property type="project" value="InterPro"/>
</dbReference>
<sequence>MANTIRASVVQACTAAYSLEKTLEKLEKFARIAKERDHSQLVVFPEAFIGGYPKMSNFGARVGERQPSGRDEYLRYHSAAIEVPSPAITELERISKDLDVFIVTGIIERDGGTLYCTAIFIDPVQGYVTKHRKLMPTGVERIIWGQGDATTLPVPEVSFKSQFYLKDDHFVVKAKLSATICWENYMPLLRTFYYSKGTQIYCAPTVDARPEWQHTMRHIALEGRCFVLSACQYAEEKDYPEDHPVDNEANRNPKNVMIAGGSVIVGPLAQVLAGPLLGEEGVLTADLDLDDVVRGKFDLDVTGHYARPETGLMDRFLPLHPPVDVRAHEGLPPVEVDTAGSKSNRKERPDRTNAPTATKSRRKGKGKELIVGNQRGSTSAKATLKKKTMQMAGRTIYSVDPTISLPIEPVREHASPPSLYDVADIHVPRLSDGRDFLPVMQDSEDDGVLLFSSFHDSDEEGIRGDRADGDWMSVPISTPELDWSSPLPSNDSVSPSSPSRGQLSSSSSGERHVWSIDCYSTDHHVWSSDYYSTDGLGLWVDESELESKADEMFLRFINSEATS</sequence>
<gene>
    <name evidence="4" type="ORF">EUX98_g662</name>
</gene>
<organism evidence="4 5">
    <name type="scientific">Antrodiella citrinella</name>
    <dbReference type="NCBI Taxonomy" id="2447956"/>
    <lineage>
        <taxon>Eukaryota</taxon>
        <taxon>Fungi</taxon>
        <taxon>Dikarya</taxon>
        <taxon>Basidiomycota</taxon>
        <taxon>Agaricomycotina</taxon>
        <taxon>Agaricomycetes</taxon>
        <taxon>Polyporales</taxon>
        <taxon>Steccherinaceae</taxon>
        <taxon>Antrodiella</taxon>
    </lineage>
</organism>
<evidence type="ECO:0000313" key="5">
    <source>
        <dbReference type="Proteomes" id="UP000308730"/>
    </source>
</evidence>
<evidence type="ECO:0000256" key="2">
    <source>
        <dbReference type="SAM" id="MobiDB-lite"/>
    </source>
</evidence>
<name>A0A4S4N6G7_9APHY</name>
<accession>A0A4S4N6G7</accession>
<evidence type="ECO:0000313" key="4">
    <source>
        <dbReference type="EMBL" id="THH33521.1"/>
    </source>
</evidence>
<dbReference type="InterPro" id="IPR003010">
    <property type="entry name" value="C-N_Hydrolase"/>
</dbReference>
<dbReference type="EMBL" id="SGPM01000005">
    <property type="protein sequence ID" value="THH33521.1"/>
    <property type="molecule type" value="Genomic_DNA"/>
</dbReference>
<comment type="caution">
    <text evidence="4">The sequence shown here is derived from an EMBL/GenBank/DDBJ whole genome shotgun (WGS) entry which is preliminary data.</text>
</comment>
<dbReference type="OrthoDB" id="10250282at2759"/>
<dbReference type="PANTHER" id="PTHR46044">
    <property type="entry name" value="NITRILASE"/>
    <property type="match status" value="1"/>
</dbReference>
<dbReference type="Gene3D" id="3.60.110.10">
    <property type="entry name" value="Carbon-nitrogen hydrolase"/>
    <property type="match status" value="1"/>
</dbReference>
<keyword evidence="5" id="KW-1185">Reference proteome</keyword>
<feature type="region of interest" description="Disordered" evidence="2">
    <location>
        <begin position="327"/>
        <end position="378"/>
    </location>
</feature>
<dbReference type="CDD" id="cd07564">
    <property type="entry name" value="nitrilases_CHs"/>
    <property type="match status" value="1"/>
</dbReference>
<feature type="region of interest" description="Disordered" evidence="2">
    <location>
        <begin position="479"/>
        <end position="508"/>
    </location>
</feature>
<dbReference type="AlphaFoldDB" id="A0A4S4N6G7"/>
<dbReference type="PROSITE" id="PS50263">
    <property type="entry name" value="CN_HYDROLASE"/>
    <property type="match status" value="1"/>
</dbReference>
<feature type="compositionally biased region" description="Low complexity" evidence="2">
    <location>
        <begin position="484"/>
        <end position="508"/>
    </location>
</feature>
<evidence type="ECO:0000259" key="3">
    <source>
        <dbReference type="PROSITE" id="PS50263"/>
    </source>
</evidence>
<reference evidence="4 5" key="1">
    <citation type="submission" date="2019-02" db="EMBL/GenBank/DDBJ databases">
        <title>Genome sequencing of the rare red list fungi Antrodiella citrinella (Flaviporus citrinellus).</title>
        <authorList>
            <person name="Buettner E."/>
            <person name="Kellner H."/>
        </authorList>
    </citation>
    <scope>NUCLEOTIDE SEQUENCE [LARGE SCALE GENOMIC DNA]</scope>
    <source>
        <strain evidence="4 5">DSM 108506</strain>
    </source>
</reference>
<comment type="similarity">
    <text evidence="1">Belongs to the carbon-nitrogen hydrolase superfamily. Nitrilase family.</text>
</comment>
<dbReference type="InterPro" id="IPR044149">
    <property type="entry name" value="Nitrilases_CHs"/>
</dbReference>
<dbReference type="Pfam" id="PF00795">
    <property type="entry name" value="CN_hydrolase"/>
    <property type="match status" value="1"/>
</dbReference>
<feature type="domain" description="CN hydrolase" evidence="3">
    <location>
        <begin position="5"/>
        <end position="289"/>
    </location>
</feature>